<proteinExistence type="predicted"/>
<accession>A0A3M7TAU1</accession>
<evidence type="ECO:0000313" key="2">
    <source>
        <dbReference type="Proteomes" id="UP000276133"/>
    </source>
</evidence>
<organism evidence="1 2">
    <name type="scientific">Brachionus plicatilis</name>
    <name type="common">Marine rotifer</name>
    <name type="synonym">Brachionus muelleri</name>
    <dbReference type="NCBI Taxonomy" id="10195"/>
    <lineage>
        <taxon>Eukaryota</taxon>
        <taxon>Metazoa</taxon>
        <taxon>Spiralia</taxon>
        <taxon>Gnathifera</taxon>
        <taxon>Rotifera</taxon>
        <taxon>Eurotatoria</taxon>
        <taxon>Monogononta</taxon>
        <taxon>Pseudotrocha</taxon>
        <taxon>Ploima</taxon>
        <taxon>Brachionidae</taxon>
        <taxon>Brachionus</taxon>
    </lineage>
</organism>
<dbReference type="AlphaFoldDB" id="A0A3M7TAU1"/>
<comment type="caution">
    <text evidence="1">The sequence shown here is derived from an EMBL/GenBank/DDBJ whole genome shotgun (WGS) entry which is preliminary data.</text>
</comment>
<evidence type="ECO:0000313" key="1">
    <source>
        <dbReference type="EMBL" id="RNA45206.1"/>
    </source>
</evidence>
<reference evidence="1 2" key="1">
    <citation type="journal article" date="2018" name="Sci. Rep.">
        <title>Genomic signatures of local adaptation to the degree of environmental predictability in rotifers.</title>
        <authorList>
            <person name="Franch-Gras L."/>
            <person name="Hahn C."/>
            <person name="Garcia-Roger E.M."/>
            <person name="Carmona M.J."/>
            <person name="Serra M."/>
            <person name="Gomez A."/>
        </authorList>
    </citation>
    <scope>NUCLEOTIDE SEQUENCE [LARGE SCALE GENOMIC DNA]</scope>
    <source>
        <strain evidence="1">HYR1</strain>
    </source>
</reference>
<protein>
    <submittedName>
        <fullName evidence="1">Uncharacterized protein</fullName>
    </submittedName>
</protein>
<dbReference type="EMBL" id="REGN01000008">
    <property type="protein sequence ID" value="RNA45206.1"/>
    <property type="molecule type" value="Genomic_DNA"/>
</dbReference>
<gene>
    <name evidence="1" type="ORF">BpHYR1_023586</name>
</gene>
<name>A0A3M7TAU1_BRAPC</name>
<sequence length="90" mass="10309">CSPLKSCKSFISKNTSSSFFTQFFYSLLQININSFRIIINLIIRISIPSDDLLENKFIINPCCQNNGGQENKVYFVIPKLLNSELNYIGH</sequence>
<feature type="non-terminal residue" evidence="1">
    <location>
        <position position="1"/>
    </location>
</feature>
<dbReference type="Proteomes" id="UP000276133">
    <property type="component" value="Unassembled WGS sequence"/>
</dbReference>
<keyword evidence="2" id="KW-1185">Reference proteome</keyword>